<evidence type="ECO:0000313" key="2">
    <source>
        <dbReference type="Proteomes" id="UP000515472"/>
    </source>
</evidence>
<sequence>MSCIAIYDFGSIVDSTVRIAEGKATALWPPDIVFESGERIVY</sequence>
<proteinExistence type="predicted"/>
<protein>
    <submittedName>
        <fullName evidence="1">Uncharacterized protein</fullName>
    </submittedName>
</protein>
<accession>A0A7R7IYS1</accession>
<evidence type="ECO:0000313" key="1">
    <source>
        <dbReference type="EMBL" id="BCO11489.1"/>
    </source>
</evidence>
<reference evidence="1 2" key="1">
    <citation type="submission" date="2020-06" db="EMBL/GenBank/DDBJ databases">
        <title>Interaction of electrochemicaly active bacteria, Geobacter bremensis R4 on different carbon anode.</title>
        <authorList>
            <person name="Meng L."/>
            <person name="Yoshida N."/>
        </authorList>
    </citation>
    <scope>NUCLEOTIDE SEQUENCE [LARGE SCALE GENOMIC DNA]</scope>
    <source>
        <strain evidence="1 2">R4</strain>
    </source>
</reference>
<name>A0A7R7IYS1_9BACT</name>
<dbReference type="AlphaFoldDB" id="A0A7R7IYS1"/>
<dbReference type="EMBL" id="AP023213">
    <property type="protein sequence ID" value="BCO11489.1"/>
    <property type="molecule type" value="Genomic_DNA"/>
</dbReference>
<organism evidence="1 2">
    <name type="scientific">Citrifermentans bremense</name>
    <dbReference type="NCBI Taxonomy" id="60035"/>
    <lineage>
        <taxon>Bacteria</taxon>
        <taxon>Pseudomonadati</taxon>
        <taxon>Thermodesulfobacteriota</taxon>
        <taxon>Desulfuromonadia</taxon>
        <taxon>Geobacterales</taxon>
        <taxon>Geobacteraceae</taxon>
        <taxon>Citrifermentans</taxon>
    </lineage>
</organism>
<keyword evidence="2" id="KW-1185">Reference proteome</keyword>
<gene>
    <name evidence="1" type="ORF">GEOBRER4_n2812</name>
</gene>
<dbReference type="Proteomes" id="UP000515472">
    <property type="component" value="Chromosome"/>
</dbReference>